<accession>A0AAV7ZIY9</accession>
<protein>
    <submittedName>
        <fullName evidence="7">Integral membrane protein</fullName>
    </submittedName>
</protein>
<dbReference type="InterPro" id="IPR018781">
    <property type="entry name" value="TPRA1/CAND2/CAND8"/>
</dbReference>
<name>A0AAV7ZIY9_9EUKA</name>
<keyword evidence="4 6" id="KW-1133">Transmembrane helix</keyword>
<proteinExistence type="inferred from homology"/>
<evidence type="ECO:0000256" key="2">
    <source>
        <dbReference type="ARBA" id="ARBA00010125"/>
    </source>
</evidence>
<feature type="transmembrane region" description="Helical" evidence="6">
    <location>
        <begin position="196"/>
        <end position="217"/>
    </location>
</feature>
<feature type="transmembrane region" description="Helical" evidence="6">
    <location>
        <begin position="163"/>
        <end position="184"/>
    </location>
</feature>
<comment type="similarity">
    <text evidence="2">Belongs to the UPF0359 family.</text>
</comment>
<keyword evidence="5 6" id="KW-0472">Membrane</keyword>
<comment type="caution">
    <text evidence="7">The sequence shown here is derived from an EMBL/GenBank/DDBJ whole genome shotgun (WGS) entry which is preliminary data.</text>
</comment>
<feature type="transmembrane region" description="Helical" evidence="6">
    <location>
        <begin position="91"/>
        <end position="113"/>
    </location>
</feature>
<evidence type="ECO:0000313" key="8">
    <source>
        <dbReference type="Proteomes" id="UP001146793"/>
    </source>
</evidence>
<dbReference type="EMBL" id="JANTQA010000029">
    <property type="protein sequence ID" value="KAJ3441983.1"/>
    <property type="molecule type" value="Genomic_DNA"/>
</dbReference>
<dbReference type="Pfam" id="PF10160">
    <property type="entry name" value="Tmemb_40"/>
    <property type="match status" value="1"/>
</dbReference>
<reference evidence="7" key="1">
    <citation type="submission" date="2022-08" db="EMBL/GenBank/DDBJ databases">
        <title>Novel sulphate-reducing endosymbionts in the free-living metamonad Anaeramoeba.</title>
        <authorList>
            <person name="Jerlstrom-Hultqvist J."/>
            <person name="Cepicka I."/>
            <person name="Gallot-Lavallee L."/>
            <person name="Salas-Leiva D."/>
            <person name="Curtis B.A."/>
            <person name="Zahonova K."/>
            <person name="Pipaliya S."/>
            <person name="Dacks J."/>
            <person name="Roger A.J."/>
        </authorList>
    </citation>
    <scope>NUCLEOTIDE SEQUENCE</scope>
    <source>
        <strain evidence="7">Busselton2</strain>
    </source>
</reference>
<feature type="transmembrane region" description="Helical" evidence="6">
    <location>
        <begin position="20"/>
        <end position="38"/>
    </location>
</feature>
<evidence type="ECO:0000256" key="6">
    <source>
        <dbReference type="SAM" id="Phobius"/>
    </source>
</evidence>
<evidence type="ECO:0000256" key="1">
    <source>
        <dbReference type="ARBA" id="ARBA00004141"/>
    </source>
</evidence>
<evidence type="ECO:0000256" key="4">
    <source>
        <dbReference type="ARBA" id="ARBA00022989"/>
    </source>
</evidence>
<evidence type="ECO:0000256" key="3">
    <source>
        <dbReference type="ARBA" id="ARBA00022692"/>
    </source>
</evidence>
<dbReference type="Proteomes" id="UP001146793">
    <property type="component" value="Unassembled WGS sequence"/>
</dbReference>
<sequence>MAYQFTICKTIFLYSPKNVQVFHLHEFVINFLVAIYLIHQIVKGRLRHVIKTHRFLKIYHIILFFLLVCCMVSSILMSFRGSSRETDFKDSIIYLTISVLIFCEVTLVVLLIVGSNQSQNPLKKILIIAFLVSAIFFLVQMTLHFNNLSVFVQPNKKNSGILWFVSDSIFALLYLAILLVASFSFYRYKLPLKENFFIYIFYCFTYKLLFLASEILLRFDTDFSYW</sequence>
<keyword evidence="3 6" id="KW-0812">Transmembrane</keyword>
<organism evidence="7 8">
    <name type="scientific">Anaeramoeba flamelloides</name>
    <dbReference type="NCBI Taxonomy" id="1746091"/>
    <lineage>
        <taxon>Eukaryota</taxon>
        <taxon>Metamonada</taxon>
        <taxon>Anaeramoebidae</taxon>
        <taxon>Anaeramoeba</taxon>
    </lineage>
</organism>
<feature type="transmembrane region" description="Helical" evidence="6">
    <location>
        <begin position="125"/>
        <end position="143"/>
    </location>
</feature>
<feature type="transmembrane region" description="Helical" evidence="6">
    <location>
        <begin position="58"/>
        <end position="79"/>
    </location>
</feature>
<dbReference type="GO" id="GO:0016020">
    <property type="term" value="C:membrane"/>
    <property type="evidence" value="ECO:0007669"/>
    <property type="project" value="UniProtKB-SubCell"/>
</dbReference>
<gene>
    <name evidence="7" type="ORF">M0812_14003</name>
</gene>
<evidence type="ECO:0000256" key="5">
    <source>
        <dbReference type="ARBA" id="ARBA00023136"/>
    </source>
</evidence>
<evidence type="ECO:0000313" key="7">
    <source>
        <dbReference type="EMBL" id="KAJ3441983.1"/>
    </source>
</evidence>
<comment type="subcellular location">
    <subcellularLocation>
        <location evidence="1">Membrane</location>
        <topology evidence="1">Multi-pass membrane protein</topology>
    </subcellularLocation>
</comment>
<dbReference type="AlphaFoldDB" id="A0AAV7ZIY9"/>